<proteinExistence type="predicted"/>
<name>A0A9P5ZD36_9AGAR</name>
<keyword evidence="1" id="KW-0472">Membrane</keyword>
<sequence>MCTRTLTERRLSGSGLGGLPLRIDRHTSMSFTSRKGLLIDIVQAIIVAVLAALNLAFFH</sequence>
<organism evidence="2 3">
    <name type="scientific">Pholiota conissans</name>
    <dbReference type="NCBI Taxonomy" id="109636"/>
    <lineage>
        <taxon>Eukaryota</taxon>
        <taxon>Fungi</taxon>
        <taxon>Dikarya</taxon>
        <taxon>Basidiomycota</taxon>
        <taxon>Agaricomycotina</taxon>
        <taxon>Agaricomycetes</taxon>
        <taxon>Agaricomycetidae</taxon>
        <taxon>Agaricales</taxon>
        <taxon>Agaricineae</taxon>
        <taxon>Strophariaceae</taxon>
        <taxon>Pholiota</taxon>
    </lineage>
</organism>
<dbReference type="Proteomes" id="UP000807469">
    <property type="component" value="Unassembled WGS sequence"/>
</dbReference>
<feature type="transmembrane region" description="Helical" evidence="1">
    <location>
        <begin position="37"/>
        <end position="58"/>
    </location>
</feature>
<evidence type="ECO:0000313" key="2">
    <source>
        <dbReference type="EMBL" id="KAF9485997.1"/>
    </source>
</evidence>
<keyword evidence="1" id="KW-0812">Transmembrane</keyword>
<evidence type="ECO:0000256" key="1">
    <source>
        <dbReference type="SAM" id="Phobius"/>
    </source>
</evidence>
<gene>
    <name evidence="2" type="ORF">BDN70DRAFT_870488</name>
</gene>
<keyword evidence="3" id="KW-1185">Reference proteome</keyword>
<evidence type="ECO:0000313" key="3">
    <source>
        <dbReference type="Proteomes" id="UP000807469"/>
    </source>
</evidence>
<keyword evidence="1" id="KW-1133">Transmembrane helix</keyword>
<dbReference type="AlphaFoldDB" id="A0A9P5ZD36"/>
<comment type="caution">
    <text evidence="2">The sequence shown here is derived from an EMBL/GenBank/DDBJ whole genome shotgun (WGS) entry which is preliminary data.</text>
</comment>
<protein>
    <submittedName>
        <fullName evidence="2">Uncharacterized protein</fullName>
    </submittedName>
</protein>
<dbReference type="EMBL" id="MU155132">
    <property type="protein sequence ID" value="KAF9485997.1"/>
    <property type="molecule type" value="Genomic_DNA"/>
</dbReference>
<accession>A0A9P5ZD36</accession>
<reference evidence="2" key="1">
    <citation type="submission" date="2020-11" db="EMBL/GenBank/DDBJ databases">
        <authorList>
            <consortium name="DOE Joint Genome Institute"/>
            <person name="Ahrendt S."/>
            <person name="Riley R."/>
            <person name="Andreopoulos W."/>
            <person name="Labutti K."/>
            <person name="Pangilinan J."/>
            <person name="Ruiz-Duenas F.J."/>
            <person name="Barrasa J.M."/>
            <person name="Sanchez-Garcia M."/>
            <person name="Camarero S."/>
            <person name="Miyauchi S."/>
            <person name="Serrano A."/>
            <person name="Linde D."/>
            <person name="Babiker R."/>
            <person name="Drula E."/>
            <person name="Ayuso-Fernandez I."/>
            <person name="Pacheco R."/>
            <person name="Padilla G."/>
            <person name="Ferreira P."/>
            <person name="Barriuso J."/>
            <person name="Kellner H."/>
            <person name="Castanera R."/>
            <person name="Alfaro M."/>
            <person name="Ramirez L."/>
            <person name="Pisabarro A.G."/>
            <person name="Kuo A."/>
            <person name="Tritt A."/>
            <person name="Lipzen A."/>
            <person name="He G."/>
            <person name="Yan M."/>
            <person name="Ng V."/>
            <person name="Cullen D."/>
            <person name="Martin F."/>
            <person name="Rosso M.-N."/>
            <person name="Henrissat B."/>
            <person name="Hibbett D."/>
            <person name="Martinez A.T."/>
            <person name="Grigoriev I.V."/>
        </authorList>
    </citation>
    <scope>NUCLEOTIDE SEQUENCE</scope>
    <source>
        <strain evidence="2">CIRM-BRFM 674</strain>
    </source>
</reference>